<protein>
    <recommendedName>
        <fullName evidence="2">DUF4178 domain-containing protein</fullName>
    </recommendedName>
</protein>
<dbReference type="EMBL" id="JSYN01000015">
    <property type="protein sequence ID" value="KIA93348.1"/>
    <property type="molecule type" value="Genomic_DNA"/>
</dbReference>
<keyword evidence="1" id="KW-0812">Transmembrane</keyword>
<proteinExistence type="predicted"/>
<organism evidence="3 4">
    <name type="scientific">Pedobacter kyungheensis</name>
    <dbReference type="NCBI Taxonomy" id="1069985"/>
    <lineage>
        <taxon>Bacteria</taxon>
        <taxon>Pseudomonadati</taxon>
        <taxon>Bacteroidota</taxon>
        <taxon>Sphingobacteriia</taxon>
        <taxon>Sphingobacteriales</taxon>
        <taxon>Sphingobacteriaceae</taxon>
        <taxon>Pedobacter</taxon>
    </lineage>
</organism>
<evidence type="ECO:0000313" key="3">
    <source>
        <dbReference type="EMBL" id="KIA93348.1"/>
    </source>
</evidence>
<accession>A0A0C1FNR9</accession>
<keyword evidence="1" id="KW-0472">Membrane</keyword>
<gene>
    <name evidence="3" type="ORF">OC25_12990</name>
</gene>
<sequence length="438" mass="49997">MENSVQSFFKLSETIACSVCRQNIVLYEPAKSEYVVCPSCFSYLHIFTRAETRLNRKLEKPKNAPVLKLGSTTNIHGVDLKVIAYLEKKEAETIYCWREYILTSHDKGYVTLAEFNGHWNFIAGEDFLPDYKQPTSYGVSVDYKEVEYKLFNRYSPKVTAMLGEVDWNVVNEKVKATEYIAPPFMVVKEVINKSQNLTNYYIGEYLSKDEIATAFNLDKSSLPEQIGIGANQPSKAYDRWMSSLKITGIAIVAVLLLHLLFGAVKPEKELINDDFLITYDAKAGADAFKSFITPSFVIEDESSNIEFDIASGVDNNWLETTIVLVNEADNRTWEVSKGIEYYHGVEDGESWSEGSTRESVLLSDIPKGKYHLNVYPSSGDIYRNNLYIRATTNVSMIRNTLITILLLCIFPAICWYLMRNYEKRRWNNSDFSPFVNGD</sequence>
<dbReference type="InterPro" id="IPR025235">
    <property type="entry name" value="DUF4178"/>
</dbReference>
<dbReference type="Pfam" id="PF13785">
    <property type="entry name" value="DUF4178"/>
    <property type="match status" value="1"/>
</dbReference>
<name>A0A0C1FNR9_9SPHI</name>
<evidence type="ECO:0000313" key="4">
    <source>
        <dbReference type="Proteomes" id="UP000031246"/>
    </source>
</evidence>
<feature type="domain" description="DUF4178" evidence="2">
    <location>
        <begin position="68"/>
        <end position="206"/>
    </location>
</feature>
<dbReference type="OrthoDB" id="713199at2"/>
<dbReference type="AlphaFoldDB" id="A0A0C1FNR9"/>
<comment type="caution">
    <text evidence="3">The sequence shown here is derived from an EMBL/GenBank/DDBJ whole genome shotgun (WGS) entry which is preliminary data.</text>
</comment>
<evidence type="ECO:0000256" key="1">
    <source>
        <dbReference type="SAM" id="Phobius"/>
    </source>
</evidence>
<keyword evidence="4" id="KW-1185">Reference proteome</keyword>
<feature type="transmembrane region" description="Helical" evidence="1">
    <location>
        <begin position="396"/>
        <end position="418"/>
    </location>
</feature>
<dbReference type="RefSeq" id="WP_039476698.1">
    <property type="nucleotide sequence ID" value="NZ_JSYN01000015.1"/>
</dbReference>
<dbReference type="Proteomes" id="UP000031246">
    <property type="component" value="Unassembled WGS sequence"/>
</dbReference>
<evidence type="ECO:0000259" key="2">
    <source>
        <dbReference type="Pfam" id="PF13785"/>
    </source>
</evidence>
<reference evidence="3 4" key="1">
    <citation type="submission" date="2014-10" db="EMBL/GenBank/DDBJ databases">
        <title>Pedobacter Kyungheensis.</title>
        <authorList>
            <person name="Anderson B.M."/>
            <person name="Newman J.D."/>
        </authorList>
    </citation>
    <scope>NUCLEOTIDE SEQUENCE [LARGE SCALE GENOMIC DNA]</scope>
    <source>
        <strain evidence="3 4">KACC 16221</strain>
    </source>
</reference>
<keyword evidence="1" id="KW-1133">Transmembrane helix</keyword>